<dbReference type="Pfam" id="PF04055">
    <property type="entry name" value="Radical_SAM"/>
    <property type="match status" value="1"/>
</dbReference>
<evidence type="ECO:0000313" key="17">
    <source>
        <dbReference type="Proteomes" id="UP000886752"/>
    </source>
</evidence>
<dbReference type="PROSITE" id="PS01278">
    <property type="entry name" value="MTTASE_RADICAL"/>
    <property type="match status" value="1"/>
</dbReference>
<evidence type="ECO:0000259" key="14">
    <source>
        <dbReference type="PROSITE" id="PS51449"/>
    </source>
</evidence>
<dbReference type="InterPro" id="IPR023404">
    <property type="entry name" value="rSAM_horseshoe"/>
</dbReference>
<protein>
    <recommendedName>
        <fullName evidence="10 13">tRNA-2-methylthio-N(6)-dimethylallyladenosine synthase</fullName>
        <ecNumber evidence="9 13">2.8.4.3</ecNumber>
    </recommendedName>
    <alternativeName>
        <fullName evidence="12 13">(Dimethylallyl)adenosine tRNA methylthiotransferase MiaB</fullName>
    </alternativeName>
    <alternativeName>
        <fullName evidence="11 13">tRNA-i(6)A37 methylthiotransferase</fullName>
    </alternativeName>
</protein>
<comment type="caution">
    <text evidence="16">The sequence shown here is derived from an EMBL/GenBank/DDBJ whole genome shotgun (WGS) entry which is preliminary data.</text>
</comment>
<dbReference type="Pfam" id="PF00919">
    <property type="entry name" value="UPF0004"/>
    <property type="match status" value="1"/>
</dbReference>
<feature type="binding site" evidence="13">
    <location>
        <position position="161"/>
    </location>
    <ligand>
        <name>[4Fe-4S] cluster</name>
        <dbReference type="ChEBI" id="CHEBI:49883"/>
        <label>2</label>
        <note>4Fe-4S-S-AdoMet</note>
    </ligand>
</feature>
<comment type="function">
    <text evidence="1 13">Catalyzes the methylthiolation of N6-(dimethylallyl)adenosine (i(6)A), leading to the formation of 2-methylthio-N6-(dimethylallyl)adenosine (ms(2)i(6)A) at position 37 in tRNAs that read codons beginning with uridine.</text>
</comment>
<dbReference type="InterPro" id="IPR038135">
    <property type="entry name" value="Methylthiotransferase_N_sf"/>
</dbReference>
<organism evidence="16 17">
    <name type="scientific">Candidatus Desulfovibrio intestinipullorum</name>
    <dbReference type="NCBI Taxonomy" id="2838536"/>
    <lineage>
        <taxon>Bacteria</taxon>
        <taxon>Pseudomonadati</taxon>
        <taxon>Thermodesulfobacteriota</taxon>
        <taxon>Desulfovibrionia</taxon>
        <taxon>Desulfovibrionales</taxon>
        <taxon>Desulfovibrionaceae</taxon>
        <taxon>Desulfovibrio</taxon>
    </lineage>
</organism>
<dbReference type="AlphaFoldDB" id="A0A9D1PUY9"/>
<evidence type="ECO:0000256" key="12">
    <source>
        <dbReference type="ARBA" id="ARBA00081141"/>
    </source>
</evidence>
<comment type="similarity">
    <text evidence="13">Belongs to the methylthiotransferase family. MiaB subfamily.</text>
</comment>
<dbReference type="InterPro" id="IPR005839">
    <property type="entry name" value="Methylthiotransferase"/>
</dbReference>
<dbReference type="PANTHER" id="PTHR43020">
    <property type="entry name" value="CDK5 REGULATORY SUBUNIT-ASSOCIATED PROTEIN 1"/>
    <property type="match status" value="1"/>
</dbReference>
<dbReference type="PROSITE" id="PS51449">
    <property type="entry name" value="MTTASE_N"/>
    <property type="match status" value="1"/>
</dbReference>
<evidence type="ECO:0000256" key="8">
    <source>
        <dbReference type="ARBA" id="ARBA00023014"/>
    </source>
</evidence>
<dbReference type="SFLD" id="SFLDG01082">
    <property type="entry name" value="B12-binding_domain_containing"/>
    <property type="match status" value="1"/>
</dbReference>
<dbReference type="InterPro" id="IPR006638">
    <property type="entry name" value="Elp3/MiaA/NifB-like_rSAM"/>
</dbReference>
<feature type="domain" description="MTTase N-terminal" evidence="14">
    <location>
        <begin position="1"/>
        <end position="116"/>
    </location>
</feature>
<comment type="cofactor">
    <cofactor evidence="13">
        <name>[4Fe-4S] cluster</name>
        <dbReference type="ChEBI" id="CHEBI:49883"/>
    </cofactor>
    <text evidence="13">Binds 2 [4Fe-4S] clusters. One cluster is coordinated with 3 cysteines and an exchangeable S-adenosyl-L-methionine.</text>
</comment>
<evidence type="ECO:0000256" key="1">
    <source>
        <dbReference type="ARBA" id="ARBA00003234"/>
    </source>
</evidence>
<dbReference type="FunFam" id="3.40.50.12160:FF:000003">
    <property type="entry name" value="CDK5 regulatory subunit-associated protein 1"/>
    <property type="match status" value="1"/>
</dbReference>
<feature type="binding site" evidence="13">
    <location>
        <position position="154"/>
    </location>
    <ligand>
        <name>[4Fe-4S] cluster</name>
        <dbReference type="ChEBI" id="CHEBI:49883"/>
        <label>2</label>
        <note>4Fe-4S-S-AdoMet</note>
    </ligand>
</feature>
<dbReference type="GO" id="GO:0046872">
    <property type="term" value="F:metal ion binding"/>
    <property type="evidence" value="ECO:0007669"/>
    <property type="project" value="UniProtKB-KW"/>
</dbReference>
<sequence length="443" mass="49099">MTFHIITFGCQMNVADSDWLARMLRDRGMRWAEPAQADIIVLNTCSVREKPELKVRSTLGRILQETGKNRSVLVAVAGCVAQQLGNTLFSFSPQVRLVAGTDAMGQIPDALELLLANPGRTLCLTSFSTRYDERPKPREAHCGPVAYVNIMQGCDNFCTYCIVPFTRGRQKSRSSAAILDECRLLLEQGAREICLLGQNVNAYGLDKTSDGTSFASLLRQVSALDPDMRLRYVTPHPKDMSHEDVALFAELPNLCPRLHLPMQAGADHVLRRMNRRYTAGDFLSLVQALKKARPDLALSTDLIVGFPGETEEEFLQTMDMVRKCGFMSSFSFCYSDRPGTRASGYADKIPAPVQLDRLQRLQALQEELSSAWLAERVGAATTVLIEGQSPRQDDTTDLCRWQGRDPYGALVHVDLAKDADHTGQFVDVTITHAFKHSLQGTAG</sequence>
<evidence type="ECO:0000256" key="5">
    <source>
        <dbReference type="ARBA" id="ARBA00022691"/>
    </source>
</evidence>
<dbReference type="GO" id="GO:0005829">
    <property type="term" value="C:cytosol"/>
    <property type="evidence" value="ECO:0007669"/>
    <property type="project" value="TreeGrafter"/>
</dbReference>
<comment type="catalytic activity">
    <reaction evidence="13">
        <text>N(6)-dimethylallyladenosine(37) in tRNA + (sulfur carrier)-SH + AH2 + 2 S-adenosyl-L-methionine = 2-methylsulfanyl-N(6)-dimethylallyladenosine(37) in tRNA + (sulfur carrier)-H + 5'-deoxyadenosine + L-methionine + A + S-adenosyl-L-homocysteine + 2 H(+)</text>
        <dbReference type="Rhea" id="RHEA:37067"/>
        <dbReference type="Rhea" id="RHEA-COMP:10375"/>
        <dbReference type="Rhea" id="RHEA-COMP:10376"/>
        <dbReference type="Rhea" id="RHEA-COMP:14737"/>
        <dbReference type="Rhea" id="RHEA-COMP:14739"/>
        <dbReference type="ChEBI" id="CHEBI:13193"/>
        <dbReference type="ChEBI" id="CHEBI:15378"/>
        <dbReference type="ChEBI" id="CHEBI:17319"/>
        <dbReference type="ChEBI" id="CHEBI:17499"/>
        <dbReference type="ChEBI" id="CHEBI:29917"/>
        <dbReference type="ChEBI" id="CHEBI:57844"/>
        <dbReference type="ChEBI" id="CHEBI:57856"/>
        <dbReference type="ChEBI" id="CHEBI:59789"/>
        <dbReference type="ChEBI" id="CHEBI:64428"/>
        <dbReference type="ChEBI" id="CHEBI:74415"/>
        <dbReference type="ChEBI" id="CHEBI:74417"/>
        <dbReference type="EC" id="2.8.4.3"/>
    </reaction>
</comment>
<dbReference type="InterPro" id="IPR006463">
    <property type="entry name" value="MiaB_methiolase"/>
</dbReference>
<dbReference type="Gene3D" id="3.40.50.12160">
    <property type="entry name" value="Methylthiotransferase, N-terminal domain"/>
    <property type="match status" value="1"/>
</dbReference>
<comment type="subcellular location">
    <subcellularLocation>
        <location evidence="13">Cytoplasm</location>
    </subcellularLocation>
</comment>
<evidence type="ECO:0000259" key="15">
    <source>
        <dbReference type="PROSITE" id="PS51918"/>
    </source>
</evidence>
<dbReference type="NCBIfam" id="TIGR00089">
    <property type="entry name" value="MiaB/RimO family radical SAM methylthiotransferase"/>
    <property type="match status" value="1"/>
</dbReference>
<keyword evidence="7 13" id="KW-0408">Iron</keyword>
<dbReference type="SFLD" id="SFLDS00029">
    <property type="entry name" value="Radical_SAM"/>
    <property type="match status" value="1"/>
</dbReference>
<dbReference type="SUPFAM" id="SSF102114">
    <property type="entry name" value="Radical SAM enzymes"/>
    <property type="match status" value="1"/>
</dbReference>
<evidence type="ECO:0000256" key="10">
    <source>
        <dbReference type="ARBA" id="ARBA00068570"/>
    </source>
</evidence>
<evidence type="ECO:0000256" key="7">
    <source>
        <dbReference type="ARBA" id="ARBA00023004"/>
    </source>
</evidence>
<evidence type="ECO:0000256" key="2">
    <source>
        <dbReference type="ARBA" id="ARBA00022485"/>
    </source>
</evidence>
<evidence type="ECO:0000313" key="16">
    <source>
        <dbReference type="EMBL" id="HIW00192.1"/>
    </source>
</evidence>
<keyword evidence="6 13" id="KW-0479">Metal-binding</keyword>
<dbReference type="InterPro" id="IPR020612">
    <property type="entry name" value="Methylthiotransferase_CS"/>
</dbReference>
<dbReference type="SMART" id="SM00729">
    <property type="entry name" value="Elp3"/>
    <property type="match status" value="1"/>
</dbReference>
<keyword evidence="5 13" id="KW-0949">S-adenosyl-L-methionine</keyword>
<keyword evidence="13" id="KW-0819">tRNA processing</keyword>
<reference evidence="16" key="2">
    <citation type="submission" date="2021-04" db="EMBL/GenBank/DDBJ databases">
        <authorList>
            <person name="Gilroy R."/>
        </authorList>
    </citation>
    <scope>NUCLEOTIDE SEQUENCE</scope>
    <source>
        <strain evidence="16">ChiHecec2B26-446</strain>
    </source>
</reference>
<dbReference type="FunFam" id="3.80.30.20:FF:000001">
    <property type="entry name" value="tRNA-2-methylthio-N(6)-dimethylallyladenosine synthase 2"/>
    <property type="match status" value="1"/>
</dbReference>
<dbReference type="CDD" id="cd01335">
    <property type="entry name" value="Radical_SAM"/>
    <property type="match status" value="1"/>
</dbReference>
<dbReference type="EMBL" id="DXHV01000036">
    <property type="protein sequence ID" value="HIW00192.1"/>
    <property type="molecule type" value="Genomic_DNA"/>
</dbReference>
<evidence type="ECO:0000256" key="11">
    <source>
        <dbReference type="ARBA" id="ARBA00080698"/>
    </source>
</evidence>
<comment type="subunit">
    <text evidence="13">Monomer.</text>
</comment>
<dbReference type="GO" id="GO:0035597">
    <property type="term" value="F:tRNA-2-methylthio-N(6)-dimethylallyladenosine(37) synthase activity"/>
    <property type="evidence" value="ECO:0007669"/>
    <property type="project" value="UniProtKB-EC"/>
</dbReference>
<keyword evidence="8 13" id="KW-0411">Iron-sulfur</keyword>
<feature type="binding site" evidence="13">
    <location>
        <position position="45"/>
    </location>
    <ligand>
        <name>[4Fe-4S] cluster</name>
        <dbReference type="ChEBI" id="CHEBI:49883"/>
        <label>1</label>
    </ligand>
</feature>
<evidence type="ECO:0000256" key="13">
    <source>
        <dbReference type="HAMAP-Rule" id="MF_01864"/>
    </source>
</evidence>
<dbReference type="SFLD" id="SFLDF00273">
    <property type="entry name" value="(dimethylallyl)adenosine_tRNA"/>
    <property type="match status" value="1"/>
</dbReference>
<dbReference type="Gene3D" id="3.80.30.20">
    <property type="entry name" value="tm_1862 like domain"/>
    <property type="match status" value="1"/>
</dbReference>
<keyword evidence="2 13" id="KW-0004">4Fe-4S</keyword>
<feature type="domain" description="Radical SAM core" evidence="15">
    <location>
        <begin position="140"/>
        <end position="371"/>
    </location>
</feature>
<dbReference type="Proteomes" id="UP000886752">
    <property type="component" value="Unassembled WGS sequence"/>
</dbReference>
<evidence type="ECO:0000256" key="4">
    <source>
        <dbReference type="ARBA" id="ARBA00022679"/>
    </source>
</evidence>
<accession>A0A9D1PUY9</accession>
<reference evidence="16" key="1">
    <citation type="journal article" date="2021" name="PeerJ">
        <title>Extensive microbial diversity within the chicken gut microbiome revealed by metagenomics and culture.</title>
        <authorList>
            <person name="Gilroy R."/>
            <person name="Ravi A."/>
            <person name="Getino M."/>
            <person name="Pursley I."/>
            <person name="Horton D.L."/>
            <person name="Alikhan N.F."/>
            <person name="Baker D."/>
            <person name="Gharbi K."/>
            <person name="Hall N."/>
            <person name="Watson M."/>
            <person name="Adriaenssens E.M."/>
            <person name="Foster-Nyarko E."/>
            <person name="Jarju S."/>
            <person name="Secka A."/>
            <person name="Antonio M."/>
            <person name="Oren A."/>
            <person name="Chaudhuri R.R."/>
            <person name="La Ragione R."/>
            <person name="Hildebrand F."/>
            <person name="Pallen M.J."/>
        </authorList>
    </citation>
    <scope>NUCLEOTIDE SEQUENCE</scope>
    <source>
        <strain evidence="16">ChiHecec2B26-446</strain>
    </source>
</reference>
<dbReference type="PROSITE" id="PS51918">
    <property type="entry name" value="RADICAL_SAM"/>
    <property type="match status" value="1"/>
</dbReference>
<feature type="binding site" evidence="13">
    <location>
        <position position="10"/>
    </location>
    <ligand>
        <name>[4Fe-4S] cluster</name>
        <dbReference type="ChEBI" id="CHEBI:49883"/>
        <label>1</label>
    </ligand>
</feature>
<feature type="binding site" evidence="13">
    <location>
        <position position="158"/>
    </location>
    <ligand>
        <name>[4Fe-4S] cluster</name>
        <dbReference type="ChEBI" id="CHEBI:49883"/>
        <label>2</label>
        <note>4Fe-4S-S-AdoMet</note>
    </ligand>
</feature>
<dbReference type="GO" id="GO:0051539">
    <property type="term" value="F:4 iron, 4 sulfur cluster binding"/>
    <property type="evidence" value="ECO:0007669"/>
    <property type="project" value="UniProtKB-UniRule"/>
</dbReference>
<feature type="binding site" evidence="13">
    <location>
        <position position="79"/>
    </location>
    <ligand>
        <name>[4Fe-4S] cluster</name>
        <dbReference type="ChEBI" id="CHEBI:49883"/>
        <label>1</label>
    </ligand>
</feature>
<evidence type="ECO:0000256" key="9">
    <source>
        <dbReference type="ARBA" id="ARBA00033765"/>
    </source>
</evidence>
<dbReference type="SFLD" id="SFLDG01061">
    <property type="entry name" value="methylthiotransferase"/>
    <property type="match status" value="1"/>
</dbReference>
<dbReference type="InterPro" id="IPR058240">
    <property type="entry name" value="rSAM_sf"/>
</dbReference>
<dbReference type="NCBIfam" id="TIGR01574">
    <property type="entry name" value="miaB-methiolase"/>
    <property type="match status" value="1"/>
</dbReference>
<dbReference type="HAMAP" id="MF_01864">
    <property type="entry name" value="tRNA_metthiotr_MiaB"/>
    <property type="match status" value="1"/>
</dbReference>
<evidence type="ECO:0000256" key="3">
    <source>
        <dbReference type="ARBA" id="ARBA00022490"/>
    </source>
</evidence>
<name>A0A9D1PUY9_9BACT</name>
<keyword evidence="4 13" id="KW-0808">Transferase</keyword>
<dbReference type="PANTHER" id="PTHR43020:SF2">
    <property type="entry name" value="MITOCHONDRIAL TRNA METHYLTHIOTRANSFERASE CDK5RAP1"/>
    <property type="match status" value="1"/>
</dbReference>
<dbReference type="InterPro" id="IPR013848">
    <property type="entry name" value="Methylthiotransferase_N"/>
</dbReference>
<dbReference type="EC" id="2.8.4.3" evidence="9 13"/>
<gene>
    <name evidence="13 16" type="primary">miaB</name>
    <name evidence="16" type="ORF">H9894_03265</name>
</gene>
<evidence type="ECO:0000256" key="6">
    <source>
        <dbReference type="ARBA" id="ARBA00022723"/>
    </source>
</evidence>
<dbReference type="InterPro" id="IPR007197">
    <property type="entry name" value="rSAM"/>
</dbReference>
<keyword evidence="3 13" id="KW-0963">Cytoplasm</keyword>
<proteinExistence type="inferred from homology"/>